<dbReference type="InterPro" id="IPR000014">
    <property type="entry name" value="PAS"/>
</dbReference>
<protein>
    <submittedName>
        <fullName evidence="4">Serine/threonine-protein kinase RsbW</fullName>
    </submittedName>
</protein>
<dbReference type="Gene3D" id="3.30.565.10">
    <property type="entry name" value="Histidine kinase-like ATPase, C-terminal domain"/>
    <property type="match status" value="1"/>
</dbReference>
<feature type="region of interest" description="Disordered" evidence="2">
    <location>
        <begin position="403"/>
        <end position="422"/>
    </location>
</feature>
<dbReference type="PANTHER" id="PTHR43156:SF2">
    <property type="entry name" value="STAGE II SPORULATION PROTEIN E"/>
    <property type="match status" value="1"/>
</dbReference>
<keyword evidence="5" id="KW-1185">Reference proteome</keyword>
<comment type="caution">
    <text evidence="4">The sequence shown here is derived from an EMBL/GenBank/DDBJ whole genome shotgun (WGS) entry which is preliminary data.</text>
</comment>
<dbReference type="SMART" id="SM00331">
    <property type="entry name" value="PP2C_SIG"/>
    <property type="match status" value="1"/>
</dbReference>
<dbReference type="Proteomes" id="UP000292564">
    <property type="component" value="Unassembled WGS sequence"/>
</dbReference>
<dbReference type="SMART" id="SM00065">
    <property type="entry name" value="GAF"/>
    <property type="match status" value="2"/>
</dbReference>
<evidence type="ECO:0000256" key="2">
    <source>
        <dbReference type="SAM" id="MobiDB-lite"/>
    </source>
</evidence>
<dbReference type="CDD" id="cd00130">
    <property type="entry name" value="PAS"/>
    <property type="match status" value="1"/>
</dbReference>
<dbReference type="InterPro" id="IPR000700">
    <property type="entry name" value="PAS-assoc_C"/>
</dbReference>
<evidence type="ECO:0000259" key="3">
    <source>
        <dbReference type="PROSITE" id="PS50113"/>
    </source>
</evidence>
<dbReference type="AlphaFoldDB" id="A0A4Q7ZNE8"/>
<dbReference type="PANTHER" id="PTHR43156">
    <property type="entry name" value="STAGE II SPORULATION PROTEIN E-RELATED"/>
    <property type="match status" value="1"/>
</dbReference>
<dbReference type="Gene3D" id="3.30.450.20">
    <property type="entry name" value="PAS domain"/>
    <property type="match status" value="1"/>
</dbReference>
<dbReference type="GO" id="GO:0016791">
    <property type="term" value="F:phosphatase activity"/>
    <property type="evidence" value="ECO:0007669"/>
    <property type="project" value="TreeGrafter"/>
</dbReference>
<dbReference type="InterPro" id="IPR035965">
    <property type="entry name" value="PAS-like_dom_sf"/>
</dbReference>
<dbReference type="Gene3D" id="3.30.450.40">
    <property type="match status" value="2"/>
</dbReference>
<dbReference type="EMBL" id="SHKY01000001">
    <property type="protein sequence ID" value="RZU52558.1"/>
    <property type="molecule type" value="Genomic_DNA"/>
</dbReference>
<dbReference type="InterPro" id="IPR036890">
    <property type="entry name" value="HATPase_C_sf"/>
</dbReference>
<dbReference type="GO" id="GO:0016301">
    <property type="term" value="F:kinase activity"/>
    <property type="evidence" value="ECO:0007669"/>
    <property type="project" value="UniProtKB-KW"/>
</dbReference>
<dbReference type="CDD" id="cd16936">
    <property type="entry name" value="HATPase_RsbW-like"/>
    <property type="match status" value="1"/>
</dbReference>
<dbReference type="InterPro" id="IPR029016">
    <property type="entry name" value="GAF-like_dom_sf"/>
</dbReference>
<dbReference type="SUPFAM" id="SSF81606">
    <property type="entry name" value="PP2C-like"/>
    <property type="match status" value="1"/>
</dbReference>
<keyword evidence="1" id="KW-0378">Hydrolase</keyword>
<evidence type="ECO:0000313" key="5">
    <source>
        <dbReference type="Proteomes" id="UP000292564"/>
    </source>
</evidence>
<dbReference type="NCBIfam" id="TIGR00229">
    <property type="entry name" value="sensory_box"/>
    <property type="match status" value="1"/>
</dbReference>
<dbReference type="SUPFAM" id="SSF55781">
    <property type="entry name" value="GAF domain-like"/>
    <property type="match status" value="2"/>
</dbReference>
<dbReference type="Gene3D" id="3.60.40.10">
    <property type="entry name" value="PPM-type phosphatase domain"/>
    <property type="match status" value="1"/>
</dbReference>
<feature type="domain" description="PAC" evidence="3">
    <location>
        <begin position="93"/>
        <end position="145"/>
    </location>
</feature>
<dbReference type="Pfam" id="PF13426">
    <property type="entry name" value="PAS_9"/>
    <property type="match status" value="1"/>
</dbReference>
<dbReference type="SUPFAM" id="SSF55785">
    <property type="entry name" value="PYP-like sensor domain (PAS domain)"/>
    <property type="match status" value="1"/>
</dbReference>
<dbReference type="InterPro" id="IPR003594">
    <property type="entry name" value="HATPase_dom"/>
</dbReference>
<reference evidence="4 5" key="1">
    <citation type="submission" date="2019-02" db="EMBL/GenBank/DDBJ databases">
        <title>Sequencing the genomes of 1000 actinobacteria strains.</title>
        <authorList>
            <person name="Klenk H.-P."/>
        </authorList>
    </citation>
    <scope>NUCLEOTIDE SEQUENCE [LARGE SCALE GENOMIC DNA]</scope>
    <source>
        <strain evidence="4 5">DSM 45162</strain>
    </source>
</reference>
<dbReference type="Pfam" id="PF13581">
    <property type="entry name" value="HATPase_c_2"/>
    <property type="match status" value="1"/>
</dbReference>
<dbReference type="Pfam" id="PF13185">
    <property type="entry name" value="GAF_2"/>
    <property type="match status" value="1"/>
</dbReference>
<organism evidence="4 5">
    <name type="scientific">Krasilnikovia cinnamomea</name>
    <dbReference type="NCBI Taxonomy" id="349313"/>
    <lineage>
        <taxon>Bacteria</taxon>
        <taxon>Bacillati</taxon>
        <taxon>Actinomycetota</taxon>
        <taxon>Actinomycetes</taxon>
        <taxon>Micromonosporales</taxon>
        <taxon>Micromonosporaceae</taxon>
        <taxon>Krasilnikovia</taxon>
    </lineage>
</organism>
<dbReference type="InterPro" id="IPR001932">
    <property type="entry name" value="PPM-type_phosphatase-like_dom"/>
</dbReference>
<evidence type="ECO:0000256" key="1">
    <source>
        <dbReference type="ARBA" id="ARBA00022801"/>
    </source>
</evidence>
<dbReference type="RefSeq" id="WP_242625006.1">
    <property type="nucleotide sequence ID" value="NZ_SHKY01000001.1"/>
</dbReference>
<dbReference type="PROSITE" id="PS50113">
    <property type="entry name" value="PAC"/>
    <property type="match status" value="1"/>
</dbReference>
<keyword evidence="4" id="KW-0808">Transferase</keyword>
<evidence type="ECO:0000313" key="4">
    <source>
        <dbReference type="EMBL" id="RZU52558.1"/>
    </source>
</evidence>
<keyword evidence="4" id="KW-0418">Kinase</keyword>
<dbReference type="InterPro" id="IPR052016">
    <property type="entry name" value="Bact_Sigma-Reg"/>
</dbReference>
<sequence>MGDDAVRSEMTQELRLPWEEDPEELYEHAPCGYLTTLPDGTIVRVNQTLLTWTGHQRSALVGRRRFRDLLTADSRNDHETRYAPLLAMQGDVREVAFDIVCADGRELPTLVNSVVSRDAGGLPRVIRTTIFDATERRGYEQELLAARRAAEASERRVGVLQQIVAELAAAPTEAEVAEAVLRAPGPAFGALDASIWLVDPDGDRLVVVASTGPAPPGGEQVPRSSSRPVAQVARRGDLHVIGSVREAAEHFPELAETMRRTGRSTVVLLPLTAGPGPDADPPDVLGVLAFGFVEQRTLSGSELRVVRLLGHQAGQALDRARLYDATRRREARAVFLAETTRALEELPRLLPRARRLVERIVPEVAGWAEVRLRVGPAGVVAEAGAPAPDPRWLTERVAAVTTSGDPEYATGAPDTDGGGTGPQRDCTVLPLTVRGRVLGTLALRPASGQRLAGTGFLRELADRAALSLENARLYEQERTIARSLQRSLLAGDLPADSRYTLETYYQAAGQDLEVGGDWFDAFRITGDKLGVVVGDVVGRGIDAATTMGQLRSAIRALASAEAGPARLLERLDRFVERVESARMTTVAYAEINLATSEMTYACAGHQPPLLAEPGSAPRYLLDGRSGPLGSRAARVERVEHRIRLSAGSRLLLYTDGLIERRDRPLDAGFEVLARAYARCRDAPLPGLAARLADLLVGRDHGDDVCLLCLAMGTEERLERSIGADPMQIALLRKDLRGWLAAHAVDADSSEAVLLACSEAVANAIEHGYRDDPFGMVRVVASVAGSAVEVRVADRGTWRQTREEDVRGRGLRLMRQVMDEVVIARGEGTTITMRRGRRGQP</sequence>
<dbReference type="SUPFAM" id="SSF55874">
    <property type="entry name" value="ATPase domain of HSP90 chaperone/DNA topoisomerase II/histidine kinase"/>
    <property type="match status" value="1"/>
</dbReference>
<proteinExistence type="predicted"/>
<gene>
    <name evidence="4" type="ORF">EV385_4431</name>
</gene>
<dbReference type="InterPro" id="IPR036457">
    <property type="entry name" value="PPM-type-like_dom_sf"/>
</dbReference>
<dbReference type="InterPro" id="IPR003018">
    <property type="entry name" value="GAF"/>
</dbReference>
<dbReference type="SMART" id="SM00091">
    <property type="entry name" value="PAS"/>
    <property type="match status" value="1"/>
</dbReference>
<accession>A0A4Q7ZNE8</accession>
<dbReference type="Pfam" id="PF07228">
    <property type="entry name" value="SpoIIE"/>
    <property type="match status" value="1"/>
</dbReference>
<name>A0A4Q7ZNE8_9ACTN</name>